<dbReference type="PROSITE" id="PS51257">
    <property type="entry name" value="PROKAR_LIPOPROTEIN"/>
    <property type="match status" value="1"/>
</dbReference>
<organism evidence="2 3">
    <name type="scientific">Loxostege sticticalis</name>
    <name type="common">Beet webworm moth</name>
    <dbReference type="NCBI Taxonomy" id="481309"/>
    <lineage>
        <taxon>Eukaryota</taxon>
        <taxon>Metazoa</taxon>
        <taxon>Ecdysozoa</taxon>
        <taxon>Arthropoda</taxon>
        <taxon>Hexapoda</taxon>
        <taxon>Insecta</taxon>
        <taxon>Pterygota</taxon>
        <taxon>Neoptera</taxon>
        <taxon>Endopterygota</taxon>
        <taxon>Lepidoptera</taxon>
        <taxon>Glossata</taxon>
        <taxon>Ditrysia</taxon>
        <taxon>Pyraloidea</taxon>
        <taxon>Crambidae</taxon>
        <taxon>Pyraustinae</taxon>
        <taxon>Loxostege</taxon>
    </lineage>
</organism>
<dbReference type="InterPro" id="IPR038606">
    <property type="entry name" value="To_sf"/>
</dbReference>
<reference evidence="2 3" key="1">
    <citation type="submission" date="2024-06" db="EMBL/GenBank/DDBJ databases">
        <title>A chromosome-level genome assembly of beet webworm, Loxostege sticticalis.</title>
        <authorList>
            <person name="Zhang Y."/>
        </authorList>
    </citation>
    <scope>NUCLEOTIDE SEQUENCE [LARGE SCALE GENOMIC DNA]</scope>
    <source>
        <strain evidence="2">AQ026</strain>
        <tissue evidence="2">Whole body</tissue>
    </source>
</reference>
<dbReference type="Gene3D" id="3.15.10.30">
    <property type="entry name" value="Haemolymph juvenile hormone binding protein"/>
    <property type="match status" value="1"/>
</dbReference>
<dbReference type="SMART" id="SM00700">
    <property type="entry name" value="JHBP"/>
    <property type="match status" value="1"/>
</dbReference>
<protein>
    <submittedName>
        <fullName evidence="2">Uncharacterized protein</fullName>
    </submittedName>
</protein>
<evidence type="ECO:0000313" key="3">
    <source>
        <dbReference type="Proteomes" id="UP001549920"/>
    </source>
</evidence>
<comment type="caution">
    <text evidence="2">The sequence shown here is derived from an EMBL/GenBank/DDBJ whole genome shotgun (WGS) entry which is preliminary data.</text>
</comment>
<accession>A0ABR3IGP5</accession>
<keyword evidence="3" id="KW-1185">Reference proteome</keyword>
<dbReference type="Proteomes" id="UP001549920">
    <property type="component" value="Unassembled WGS sequence"/>
</dbReference>
<evidence type="ECO:0000256" key="1">
    <source>
        <dbReference type="SAM" id="SignalP"/>
    </source>
</evidence>
<dbReference type="Pfam" id="PF06585">
    <property type="entry name" value="JHBP"/>
    <property type="match status" value="1"/>
</dbReference>
<evidence type="ECO:0000313" key="2">
    <source>
        <dbReference type="EMBL" id="KAL0895445.1"/>
    </source>
</evidence>
<dbReference type="PANTHER" id="PTHR11008:SF15">
    <property type="entry name" value="CIRCADIAN CLOCK-CONTROLLED PROTEIN"/>
    <property type="match status" value="1"/>
</dbReference>
<feature type="chain" id="PRO_5046662922" evidence="1">
    <location>
        <begin position="25"/>
        <end position="249"/>
    </location>
</feature>
<dbReference type="EMBL" id="JBEUOH010000003">
    <property type="protein sequence ID" value="KAL0895445.1"/>
    <property type="molecule type" value="Genomic_DNA"/>
</dbReference>
<dbReference type="PANTHER" id="PTHR11008">
    <property type="entry name" value="PROTEIN TAKEOUT-LIKE PROTEIN"/>
    <property type="match status" value="1"/>
</dbReference>
<keyword evidence="1" id="KW-0732">Signal</keyword>
<feature type="signal peptide" evidence="1">
    <location>
        <begin position="1"/>
        <end position="24"/>
    </location>
</feature>
<sequence>MMHLKYYVFCVGAVLLSCLQTSWSENEAAAIQRIFSPCKKKAPEFDLCIKRAFNKLRPYFKVGIPELGVAPFDPHFARQVKQTRALAGLGFTLTLRDVSERGWTTSTVTKYKTDWDNERIIYSQYFPEKWLNGNYEFKGDAFGLGMMRTGTWNLTLRDYSQTTRIKRSGTGVDVHVEVDHIGDMEIHVSNLIRGNDGIFERMLDRVINATWKPGFAVIRPLINDLVSTAFTEIFSNSFRNFPLDQFIKD</sequence>
<gene>
    <name evidence="2" type="ORF">ABMA27_011566</name>
</gene>
<name>A0ABR3IGP5_LOXSC</name>
<dbReference type="InterPro" id="IPR010562">
    <property type="entry name" value="Haemolymph_juvenile_hormone-bd"/>
</dbReference>
<proteinExistence type="predicted"/>